<evidence type="ECO:0000256" key="6">
    <source>
        <dbReference type="ARBA" id="ARBA00022634"/>
    </source>
</evidence>
<feature type="compositionally biased region" description="Basic and acidic residues" evidence="14">
    <location>
        <begin position="600"/>
        <end position="610"/>
    </location>
</feature>
<dbReference type="NCBIfam" id="TIGR02504">
    <property type="entry name" value="NrdJ_Z"/>
    <property type="match status" value="1"/>
</dbReference>
<dbReference type="OrthoDB" id="2980at10239"/>
<evidence type="ECO:0000256" key="7">
    <source>
        <dbReference type="ARBA" id="ARBA00022741"/>
    </source>
</evidence>
<evidence type="ECO:0000256" key="8">
    <source>
        <dbReference type="ARBA" id="ARBA00023002"/>
    </source>
</evidence>
<evidence type="ECO:0000256" key="2">
    <source>
        <dbReference type="ARBA" id="ARBA00007405"/>
    </source>
</evidence>
<dbReference type="InterPro" id="IPR000788">
    <property type="entry name" value="RNR_lg_C"/>
</dbReference>
<dbReference type="InterPro" id="IPR024434">
    <property type="entry name" value="TSCPD_dom"/>
</dbReference>
<dbReference type="Gene3D" id="3.20.70.20">
    <property type="match status" value="1"/>
</dbReference>
<sequence>MSEHTFPQPICEQIWNQKYRFQTEREGFKSDNSPVDTWNRIATACADVPRLHNNGEERDALAKRFKNALEGFKFLPAGRIQSGAGTARKVTLFNCFVMGTVPDSLSGIFDMLKEAALTMQQGGGIGYDFSTIRPKGTIVKSVESDASGPLSFMDVWDSMCKTIMSAGSRRGAMMATMRCDHPDIMDFITAKQDPARLRNFNVSVLVTDAFMEAVAKVKANGGLCEHGEGWDLKFNGEVYSEVNPLELWNAILQNTYDFAEPGVIFIDRINKENNLWFCETIAATNPCGEQPLPPYGACLLGSVNLPMFIKDPFTSGVSFDLKLLEETVRTSVRMLDSVIDTSGFPLPQQEQEAQHKRRMGLGITGLADMLFMMGHRYGAPSAVNLTDELMRYIAIYAYEESIQMAIEMGPAPVLESKEARLKFVQSGFMQRMPSEIRDKVIVHGLRNALLLSIAPTGTISMYAGNVSSGGEPIFAPFYDRKVTRQNGVKETERVSVYSVHKFFELGYTQDDQWWKEYMTTAQDLAPEDHIVMQAVCQKWVDSSISKTVNCPEDITFEEFKAVYQDAYDSGCKGCTTYRPNDVTGSVLSVPTENVPTEDEVPVKEPNKEEEVPASVMGNHQIIDRPSAVDGTTYKLRWMGEAVYVVFNQIESGDGFAPFEMFVVSKNLAHQAWTSALTRMVSAIFRRGGDVRFVVEELKSVYDPKGGSYIEGKYVPSLVALLGQTLEQHLDVIGYLPTRDTNKEISREEVITLTEQMPDQHVPDQCPTCEEFSMIPVSGCPTCQSCGYSKCG</sequence>
<dbReference type="Pfam" id="PF02867">
    <property type="entry name" value="Ribonuc_red_lgC"/>
    <property type="match status" value="1"/>
</dbReference>
<reference evidence="18 19" key="1">
    <citation type="journal article" date="2014" name="Genome Announc.">
        <title>Genome Sequence of the Sulfitobacter sp. Strain 2047-Infecting Lytic Phage {Phi}CB2047-B.</title>
        <authorList>
            <person name="Ankrah N.Y."/>
            <person name="Budinoff C.R."/>
            <person name="Wilson W.H."/>
            <person name="Wilhelm S.W."/>
            <person name="Buchan A."/>
        </authorList>
    </citation>
    <scope>NUCLEOTIDE SEQUENCE [LARGE SCALE GENOMIC DNA]</scope>
    <source>
        <strain evidence="19">phiCB2047-B</strain>
    </source>
</reference>
<keyword evidence="19" id="KW-1185">Reference proteome</keyword>
<keyword evidence="6" id="KW-0237">DNA synthesis</keyword>
<evidence type="ECO:0000256" key="3">
    <source>
        <dbReference type="ARBA" id="ARBA00012274"/>
    </source>
</evidence>
<evidence type="ECO:0000259" key="16">
    <source>
        <dbReference type="Pfam" id="PF02867"/>
    </source>
</evidence>
<dbReference type="PANTHER" id="PTHR43371:SF1">
    <property type="entry name" value="RIBONUCLEOSIDE-DIPHOSPHATE REDUCTASE"/>
    <property type="match status" value="1"/>
</dbReference>
<dbReference type="GeneID" id="15012413"/>
<accession>W0NY41</accession>
<evidence type="ECO:0000256" key="12">
    <source>
        <dbReference type="ARBA" id="ARBA00033050"/>
    </source>
</evidence>
<proteinExistence type="inferred from homology"/>
<feature type="domain" description="Ribonucleotide reductase large subunit C-terminal" evidence="16">
    <location>
        <begin position="94"/>
        <end position="577"/>
    </location>
</feature>
<dbReference type="InterPro" id="IPR013344">
    <property type="entry name" value="RNR_NrdJ/NrdZ"/>
</dbReference>
<feature type="domain" description="TSCPD" evidence="17">
    <location>
        <begin position="632"/>
        <end position="729"/>
    </location>
</feature>
<evidence type="ECO:0000256" key="13">
    <source>
        <dbReference type="ARBA" id="ARBA00047754"/>
    </source>
</evidence>
<evidence type="ECO:0000313" key="19">
    <source>
        <dbReference type="Proteomes" id="UP000207593"/>
    </source>
</evidence>
<dbReference type="Pfam" id="PF00317">
    <property type="entry name" value="Ribonuc_red_lgN"/>
    <property type="match status" value="1"/>
</dbReference>
<comment type="cofactor">
    <cofactor evidence="1">
        <name>adenosylcob(III)alamin</name>
        <dbReference type="ChEBI" id="CHEBI:18408"/>
    </cofactor>
</comment>
<dbReference type="GO" id="GO:0009263">
    <property type="term" value="P:deoxyribonucleotide biosynthetic process"/>
    <property type="evidence" value="ECO:0007669"/>
    <property type="project" value="InterPro"/>
</dbReference>
<evidence type="ECO:0000256" key="1">
    <source>
        <dbReference type="ARBA" id="ARBA00001922"/>
    </source>
</evidence>
<dbReference type="GO" id="GO:0031419">
    <property type="term" value="F:cobalamin binding"/>
    <property type="evidence" value="ECO:0007669"/>
    <property type="project" value="UniProtKB-KW"/>
</dbReference>
<dbReference type="RefSeq" id="YP_008998708.1">
    <property type="nucleotide sequence ID" value="NC_020862.2"/>
</dbReference>
<evidence type="ECO:0000256" key="4">
    <source>
        <dbReference type="ARBA" id="ARBA00014409"/>
    </source>
</evidence>
<comment type="function">
    <text evidence="11">Catalyzes the reduction of ribonucleotides to deoxyribonucleotides. May function to provide a pool of deoxyribonucleotide precursors for DNA repair during oxygen limitation and/or for immediate growth after restoration of oxygen.</text>
</comment>
<dbReference type="Proteomes" id="UP000207593">
    <property type="component" value="Segment"/>
</dbReference>
<evidence type="ECO:0000259" key="15">
    <source>
        <dbReference type="Pfam" id="PF00317"/>
    </source>
</evidence>
<name>W0NY41_9CAUD</name>
<dbReference type="InterPro" id="IPR013509">
    <property type="entry name" value="RNR_lsu_N"/>
</dbReference>
<dbReference type="Pfam" id="PF12637">
    <property type="entry name" value="TSCPD"/>
    <property type="match status" value="1"/>
</dbReference>
<organism evidence="18 19">
    <name type="scientific">Sulfitobacter phage phiCB2047-B</name>
    <dbReference type="NCBI Taxonomy" id="754046"/>
    <lineage>
        <taxon>Viruses</taxon>
        <taxon>Duplodnaviria</taxon>
        <taxon>Heunggongvirae</taxon>
        <taxon>Uroviricota</taxon>
        <taxon>Caudoviricetes</taxon>
        <taxon>Schitoviridae</taxon>
        <taxon>Rhodovirinae</taxon>
        <taxon>Raunefjordenvirus</taxon>
        <taxon>Raunefjordenvirus CB2047B</taxon>
    </lineage>
</organism>
<keyword evidence="9" id="KW-1015">Disulfide bond</keyword>
<evidence type="ECO:0000313" key="18">
    <source>
        <dbReference type="EMBL" id="AHG59312.1"/>
    </source>
</evidence>
<keyword evidence="8" id="KW-0560">Oxidoreductase</keyword>
<comment type="similarity">
    <text evidence="2">Belongs to the ribonucleoside diphosphate reductase class-2 family.</text>
</comment>
<evidence type="ECO:0000256" key="9">
    <source>
        <dbReference type="ARBA" id="ARBA00023157"/>
    </source>
</evidence>
<dbReference type="PRINTS" id="PR01183">
    <property type="entry name" value="RIBORDTASEM1"/>
</dbReference>
<dbReference type="PANTHER" id="PTHR43371">
    <property type="entry name" value="VITAMIN B12-DEPENDENT RIBONUCLEOTIDE REDUCTASE"/>
    <property type="match status" value="1"/>
</dbReference>
<feature type="domain" description="Ribonucleotide reductase large subunit N-terminal" evidence="15">
    <location>
        <begin position="7"/>
        <end position="88"/>
    </location>
</feature>
<dbReference type="GO" id="GO:0071897">
    <property type="term" value="P:DNA biosynthetic process"/>
    <property type="evidence" value="ECO:0007669"/>
    <property type="project" value="UniProtKB-KW"/>
</dbReference>
<protein>
    <recommendedName>
        <fullName evidence="4">Vitamin B12-dependent ribonucleotide reductase</fullName>
        <ecNumber evidence="3">1.17.4.1</ecNumber>
    </recommendedName>
    <alternativeName>
        <fullName evidence="12">Ribonucleoside-diphosphate reductase NrdJ</fullName>
    </alternativeName>
</protein>
<dbReference type="EMBL" id="HQ317387">
    <property type="protein sequence ID" value="AHG59312.1"/>
    <property type="molecule type" value="Genomic_DNA"/>
</dbReference>
<gene>
    <name evidence="18" type="ORF">SUFG_00031</name>
</gene>
<evidence type="ECO:0000259" key="17">
    <source>
        <dbReference type="Pfam" id="PF12637"/>
    </source>
</evidence>
<dbReference type="GO" id="GO:0005524">
    <property type="term" value="F:ATP binding"/>
    <property type="evidence" value="ECO:0007669"/>
    <property type="project" value="InterPro"/>
</dbReference>
<keyword evidence="10" id="KW-0170">Cobalt</keyword>
<dbReference type="InterPro" id="IPR050862">
    <property type="entry name" value="RdRp_reductase_class-2"/>
</dbReference>
<evidence type="ECO:0000256" key="10">
    <source>
        <dbReference type="ARBA" id="ARBA00023285"/>
    </source>
</evidence>
<comment type="catalytic activity">
    <reaction evidence="13">
        <text>a 2'-deoxyribonucleoside 5'-diphosphate + [thioredoxin]-disulfide + H2O = a ribonucleoside 5'-diphosphate + [thioredoxin]-dithiol</text>
        <dbReference type="Rhea" id="RHEA:23252"/>
        <dbReference type="Rhea" id="RHEA-COMP:10698"/>
        <dbReference type="Rhea" id="RHEA-COMP:10700"/>
        <dbReference type="ChEBI" id="CHEBI:15377"/>
        <dbReference type="ChEBI" id="CHEBI:29950"/>
        <dbReference type="ChEBI" id="CHEBI:50058"/>
        <dbReference type="ChEBI" id="CHEBI:57930"/>
        <dbReference type="ChEBI" id="CHEBI:73316"/>
        <dbReference type="EC" id="1.17.4.1"/>
    </reaction>
</comment>
<evidence type="ECO:0000256" key="5">
    <source>
        <dbReference type="ARBA" id="ARBA00022628"/>
    </source>
</evidence>
<dbReference type="GO" id="GO:0004748">
    <property type="term" value="F:ribonucleoside-diphosphate reductase activity, thioredoxin disulfide as acceptor"/>
    <property type="evidence" value="ECO:0007669"/>
    <property type="project" value="UniProtKB-EC"/>
</dbReference>
<dbReference type="SUPFAM" id="SSF51998">
    <property type="entry name" value="PFL-like glycyl radical enzymes"/>
    <property type="match status" value="1"/>
</dbReference>
<evidence type="ECO:0000256" key="11">
    <source>
        <dbReference type="ARBA" id="ARBA00025437"/>
    </source>
</evidence>
<keyword evidence="7" id="KW-0547">Nucleotide-binding</keyword>
<dbReference type="EC" id="1.17.4.1" evidence="3"/>
<evidence type="ECO:0000256" key="14">
    <source>
        <dbReference type="SAM" id="MobiDB-lite"/>
    </source>
</evidence>
<keyword evidence="5" id="KW-0846">Cobalamin</keyword>
<dbReference type="CDD" id="cd02888">
    <property type="entry name" value="RNR_II_dimer"/>
    <property type="match status" value="1"/>
</dbReference>
<feature type="region of interest" description="Disordered" evidence="14">
    <location>
        <begin position="591"/>
        <end position="612"/>
    </location>
</feature>
<dbReference type="KEGG" id="vg:15012413"/>